<dbReference type="Gene3D" id="1.10.418.10">
    <property type="entry name" value="Calponin-like domain"/>
    <property type="match status" value="2"/>
</dbReference>
<dbReference type="InterPro" id="IPR001589">
    <property type="entry name" value="Actinin_actin-bd_CS"/>
</dbReference>
<dbReference type="InterPro" id="IPR001715">
    <property type="entry name" value="CH_dom"/>
</dbReference>
<protein>
    <recommendedName>
        <fullName evidence="4">Calponin-homology (CH) domain-containing protein</fullName>
    </recommendedName>
</protein>
<dbReference type="SMART" id="SM00033">
    <property type="entry name" value="CH"/>
    <property type="match status" value="1"/>
</dbReference>
<accession>A0ABR2J1W1</accession>
<dbReference type="Proteomes" id="UP001470230">
    <property type="component" value="Unassembled WGS sequence"/>
</dbReference>
<dbReference type="PROSITE" id="PS00020">
    <property type="entry name" value="ACTININ_2"/>
    <property type="match status" value="1"/>
</dbReference>
<feature type="domain" description="Calponin-homology (CH)" evidence="4">
    <location>
        <begin position="13"/>
        <end position="120"/>
    </location>
</feature>
<organism evidence="5 6">
    <name type="scientific">Tritrichomonas musculus</name>
    <dbReference type="NCBI Taxonomy" id="1915356"/>
    <lineage>
        <taxon>Eukaryota</taxon>
        <taxon>Metamonada</taxon>
        <taxon>Parabasalia</taxon>
        <taxon>Tritrichomonadida</taxon>
        <taxon>Tritrichomonadidae</taxon>
        <taxon>Tritrichomonas</taxon>
    </lineage>
</organism>
<dbReference type="InterPro" id="IPR036872">
    <property type="entry name" value="CH_dom_sf"/>
</dbReference>
<dbReference type="PANTHER" id="PTHR11915">
    <property type="entry name" value="SPECTRIN/FILAMIN RELATED CYTOSKELETAL PROTEIN"/>
    <property type="match status" value="1"/>
</dbReference>
<name>A0ABR2J1W1_9EUKA</name>
<proteinExistence type="predicted"/>
<dbReference type="SUPFAM" id="SSF47576">
    <property type="entry name" value="Calponin-homology domain, CH-domain"/>
    <property type="match status" value="1"/>
</dbReference>
<dbReference type="Pfam" id="PF00307">
    <property type="entry name" value="CH"/>
    <property type="match status" value="1"/>
</dbReference>
<evidence type="ECO:0000313" key="6">
    <source>
        <dbReference type="Proteomes" id="UP001470230"/>
    </source>
</evidence>
<comment type="caution">
    <text evidence="5">The sequence shown here is derived from an EMBL/GenBank/DDBJ whole genome shotgun (WGS) entry which is preliminary data.</text>
</comment>
<sequence>MSAEVTQSNNWVQLQANVFTRWVQNQLQGYKNVHVDKITKDLSNGVALIELAKTLTHKDTPRDWSNLPKRTVDMVQNCDLAVEMFQKDGVDLVGISGKDINDNNEKLILGLVWSLILHYSIGRSVQIDLKKNLQNDSKRKSKNEISALKSWALERTENYPNIHNFKPYELSMCALLDSYVPNRINYYSLNPDDKENNSKLATSVMNDLEIPILIYPDDVKNNDSNIDDKTLLTQLSCMKSALENSALNLKSRVTNKKDEKPDTESDTESSNEDKFENNNLDQRPAANKATNNQSAHDFDTVLYNEDSIDHEGQIKSDSVEQRDLELEYHLTDNLLKKDSLLKIDSRDEKLANRNVKYERIQEDHLSFYEKYIQRFMDSIVRFFSQSEQEGPLPRVRGYHMINSPIIPYIYSVDYSSQ</sequence>
<evidence type="ECO:0000313" key="5">
    <source>
        <dbReference type="EMBL" id="KAK8871746.1"/>
    </source>
</evidence>
<evidence type="ECO:0000256" key="1">
    <source>
        <dbReference type="ARBA" id="ARBA00022737"/>
    </source>
</evidence>
<evidence type="ECO:0000256" key="3">
    <source>
        <dbReference type="SAM" id="MobiDB-lite"/>
    </source>
</evidence>
<keyword evidence="2" id="KW-0009">Actin-binding</keyword>
<dbReference type="PROSITE" id="PS50021">
    <property type="entry name" value="CH"/>
    <property type="match status" value="1"/>
</dbReference>
<evidence type="ECO:0000259" key="4">
    <source>
        <dbReference type="PROSITE" id="PS50021"/>
    </source>
</evidence>
<dbReference type="EMBL" id="JAPFFF010000013">
    <property type="protein sequence ID" value="KAK8871746.1"/>
    <property type="molecule type" value="Genomic_DNA"/>
</dbReference>
<keyword evidence="6" id="KW-1185">Reference proteome</keyword>
<keyword evidence="1" id="KW-0677">Repeat</keyword>
<feature type="region of interest" description="Disordered" evidence="3">
    <location>
        <begin position="252"/>
        <end position="295"/>
    </location>
</feature>
<reference evidence="5 6" key="1">
    <citation type="submission" date="2024-04" db="EMBL/GenBank/DDBJ databases">
        <title>Tritrichomonas musculus Genome.</title>
        <authorList>
            <person name="Alves-Ferreira E."/>
            <person name="Grigg M."/>
            <person name="Lorenzi H."/>
            <person name="Galac M."/>
        </authorList>
    </citation>
    <scope>NUCLEOTIDE SEQUENCE [LARGE SCALE GENOMIC DNA]</scope>
    <source>
        <strain evidence="5 6">EAF2021</strain>
    </source>
</reference>
<evidence type="ECO:0000256" key="2">
    <source>
        <dbReference type="ARBA" id="ARBA00023203"/>
    </source>
</evidence>
<gene>
    <name evidence="5" type="ORF">M9Y10_007486</name>
</gene>